<dbReference type="VEuPathDB" id="FungiDB:RhiirA1_479275"/>
<organism evidence="1 2">
    <name type="scientific">Rhizophagus irregularis</name>
    <dbReference type="NCBI Taxonomy" id="588596"/>
    <lineage>
        <taxon>Eukaryota</taxon>
        <taxon>Fungi</taxon>
        <taxon>Fungi incertae sedis</taxon>
        <taxon>Mucoromycota</taxon>
        <taxon>Glomeromycotina</taxon>
        <taxon>Glomeromycetes</taxon>
        <taxon>Glomerales</taxon>
        <taxon>Glomeraceae</taxon>
        <taxon>Rhizophagus</taxon>
    </lineage>
</organism>
<reference evidence="1 2" key="1">
    <citation type="submission" date="2016-04" db="EMBL/GenBank/DDBJ databases">
        <title>Genome analyses suggest a sexual origin of heterokaryosis in a supposedly ancient asexual fungus.</title>
        <authorList>
            <person name="Ropars J."/>
            <person name="Sedzielewska K."/>
            <person name="Noel J."/>
            <person name="Charron P."/>
            <person name="Farinelli L."/>
            <person name="Marton T."/>
            <person name="Kruger M."/>
            <person name="Pelin A."/>
            <person name="Brachmann A."/>
            <person name="Corradi N."/>
        </authorList>
    </citation>
    <scope>NUCLEOTIDE SEQUENCE [LARGE SCALE GENOMIC DNA]</scope>
    <source>
        <strain evidence="1 2">C2</strain>
    </source>
</reference>
<reference evidence="1 2" key="2">
    <citation type="submission" date="2017-10" db="EMBL/GenBank/DDBJ databases">
        <title>Extensive intraspecific genome diversity in a model arbuscular mycorrhizal fungus.</title>
        <authorList>
            <person name="Chen E.C.H."/>
            <person name="Morin E."/>
            <person name="Baudet D."/>
            <person name="Noel J."/>
            <person name="Ndikumana S."/>
            <person name="Charron P."/>
            <person name="St-Onge C."/>
            <person name="Giorgi J."/>
            <person name="Grigoriev I.V."/>
            <person name="Roux C."/>
            <person name="Martin F.M."/>
            <person name="Corradi N."/>
        </authorList>
    </citation>
    <scope>NUCLEOTIDE SEQUENCE [LARGE SCALE GENOMIC DNA]</scope>
    <source>
        <strain evidence="1 2">C2</strain>
    </source>
</reference>
<gene>
    <name evidence="1" type="ORF">RhiirC2_761908</name>
</gene>
<dbReference type="Proteomes" id="UP000233469">
    <property type="component" value="Unassembled WGS sequence"/>
</dbReference>
<accession>A0A2N1MFD0</accession>
<dbReference type="VEuPathDB" id="FungiDB:FUN_012105"/>
<evidence type="ECO:0000313" key="1">
    <source>
        <dbReference type="EMBL" id="PKK60343.1"/>
    </source>
</evidence>
<dbReference type="EMBL" id="LLXL01002625">
    <property type="protein sequence ID" value="PKK60343.1"/>
    <property type="molecule type" value="Genomic_DNA"/>
</dbReference>
<protein>
    <submittedName>
        <fullName evidence="1">Uncharacterized protein</fullName>
    </submittedName>
</protein>
<dbReference type="AlphaFoldDB" id="A0A2N1MFD0"/>
<evidence type="ECO:0000313" key="2">
    <source>
        <dbReference type="Proteomes" id="UP000233469"/>
    </source>
</evidence>
<comment type="caution">
    <text evidence="1">The sequence shown here is derived from an EMBL/GenBank/DDBJ whole genome shotgun (WGS) entry which is preliminary data.</text>
</comment>
<sequence length="85" mass="10160">MRACKKRISFIFKKRGNKNTWKILSPVYKWSENAVKTLKPEKSYLSEIENFQRLIQMLLFKLIIDNEANLHTLEFEIHCGTRNCL</sequence>
<proteinExistence type="predicted"/>
<name>A0A2N1MFD0_9GLOM</name>